<dbReference type="PROSITE" id="PS50297">
    <property type="entry name" value="ANK_REP_REGION"/>
    <property type="match status" value="1"/>
</dbReference>
<evidence type="ECO:0000256" key="2">
    <source>
        <dbReference type="ARBA" id="ARBA00023043"/>
    </source>
</evidence>
<dbReference type="InterPro" id="IPR050745">
    <property type="entry name" value="Multifunctional_regulatory"/>
</dbReference>
<organism evidence="4 5">
    <name type="scientific">Penicillium subrubescens</name>
    <dbReference type="NCBI Taxonomy" id="1316194"/>
    <lineage>
        <taxon>Eukaryota</taxon>
        <taxon>Fungi</taxon>
        <taxon>Dikarya</taxon>
        <taxon>Ascomycota</taxon>
        <taxon>Pezizomycotina</taxon>
        <taxon>Eurotiomycetes</taxon>
        <taxon>Eurotiomycetidae</taxon>
        <taxon>Eurotiales</taxon>
        <taxon>Aspergillaceae</taxon>
        <taxon>Penicillium</taxon>
    </lineage>
</organism>
<proteinExistence type="predicted"/>
<dbReference type="Pfam" id="PF13637">
    <property type="entry name" value="Ank_4"/>
    <property type="match status" value="1"/>
</dbReference>
<dbReference type="OrthoDB" id="341259at2759"/>
<keyword evidence="5" id="KW-1185">Reference proteome</keyword>
<dbReference type="EMBL" id="MNBE01000632">
    <property type="protein sequence ID" value="OKP01858.1"/>
    <property type="molecule type" value="Genomic_DNA"/>
</dbReference>
<keyword evidence="1" id="KW-0677">Repeat</keyword>
<evidence type="ECO:0000313" key="4">
    <source>
        <dbReference type="EMBL" id="OKP01858.1"/>
    </source>
</evidence>
<gene>
    <name evidence="4" type="ORF">PENSUB_7240</name>
</gene>
<dbReference type="STRING" id="1316194.A0A1Q5TNQ3"/>
<dbReference type="InterPro" id="IPR002110">
    <property type="entry name" value="Ankyrin_rpt"/>
</dbReference>
<protein>
    <submittedName>
        <fullName evidence="4">Uncharacterized protein</fullName>
    </submittedName>
</protein>
<dbReference type="Gene3D" id="1.25.40.20">
    <property type="entry name" value="Ankyrin repeat-containing domain"/>
    <property type="match status" value="2"/>
</dbReference>
<dbReference type="InterPro" id="IPR036770">
    <property type="entry name" value="Ankyrin_rpt-contain_sf"/>
</dbReference>
<dbReference type="Proteomes" id="UP000186955">
    <property type="component" value="Unassembled WGS sequence"/>
</dbReference>
<reference evidence="4 5" key="1">
    <citation type="submission" date="2016-10" db="EMBL/GenBank/DDBJ databases">
        <title>Genome sequence of the ascomycete fungus Penicillium subrubescens.</title>
        <authorList>
            <person name="De Vries R.P."/>
            <person name="Peng M."/>
            <person name="Dilokpimol A."/>
            <person name="Hilden K."/>
            <person name="Makela M.R."/>
            <person name="Grigoriev I."/>
            <person name="Riley R."/>
            <person name="Granchi Z."/>
        </authorList>
    </citation>
    <scope>NUCLEOTIDE SEQUENCE [LARGE SCALE GENOMIC DNA]</scope>
    <source>
        <strain evidence="4 5">CBS 132785</strain>
    </source>
</reference>
<dbReference type="PANTHER" id="PTHR24189">
    <property type="entry name" value="MYOTROPHIN"/>
    <property type="match status" value="1"/>
</dbReference>
<accession>A0A1Q5TNQ3</accession>
<feature type="repeat" description="ANK" evidence="3">
    <location>
        <begin position="195"/>
        <end position="227"/>
    </location>
</feature>
<dbReference type="PROSITE" id="PS50088">
    <property type="entry name" value="ANK_REPEAT"/>
    <property type="match status" value="1"/>
</dbReference>
<dbReference type="PANTHER" id="PTHR24189:SF50">
    <property type="entry name" value="ANKYRIN REPEAT AND SOCS BOX PROTEIN 2"/>
    <property type="match status" value="1"/>
</dbReference>
<evidence type="ECO:0000313" key="5">
    <source>
        <dbReference type="Proteomes" id="UP000186955"/>
    </source>
</evidence>
<dbReference type="SUPFAM" id="SSF48403">
    <property type="entry name" value="Ankyrin repeat"/>
    <property type="match status" value="1"/>
</dbReference>
<evidence type="ECO:0000256" key="3">
    <source>
        <dbReference type="PROSITE-ProRule" id="PRU00023"/>
    </source>
</evidence>
<name>A0A1Q5TNQ3_9EURO</name>
<comment type="caution">
    <text evidence="4">The sequence shown here is derived from an EMBL/GenBank/DDBJ whole genome shotgun (WGS) entry which is preliminary data.</text>
</comment>
<evidence type="ECO:0000256" key="1">
    <source>
        <dbReference type="ARBA" id="ARBA00022737"/>
    </source>
</evidence>
<sequence length="269" mass="29050">MTLKDPFVEAFLDACYEGDLSKTQEAIASGRLTSEELDEGLAEATAMVHTDLVPVLFDAGASVSTKSVAALRGDSSRQHPTIVRLFFDHGLDPNATDSSGDPILAFIEDPECAREFLSRGADSNRVDSRGAPTFLTAIYCLREDDTTLLDLYLEYGARLKSEHLFYAVGRRVAGSQFKTSFLLGKGLDPNASHPRWGTLLHCAIRNAQTSAIKVLLDAGADLTARSQGTNFHGQTPSEAAEWLQNPDTKSAILTLLRSAISGKDRDASS</sequence>
<keyword evidence="2 3" id="KW-0040">ANK repeat</keyword>
<dbReference type="AlphaFoldDB" id="A0A1Q5TNQ3"/>